<dbReference type="AlphaFoldDB" id="A0A2L1VCV7"/>
<dbReference type="EMBL" id="CP014019">
    <property type="protein sequence ID" value="AVF42927.1"/>
    <property type="molecule type" value="Genomic_DNA"/>
</dbReference>
<accession>A0A2L1VCV7</accession>
<gene>
    <name evidence="1" type="ORF">AL533_00130</name>
</gene>
<dbReference type="Proteomes" id="UP000237921">
    <property type="component" value="Chromosome"/>
</dbReference>
<reference evidence="2" key="1">
    <citation type="submission" date="2017-12" db="EMBL/GenBank/DDBJ databases">
        <title>FDA dAtabase for Regulatory Grade micrObial Sequences (FDA-ARGOS): Supporting development and validation of Infectious Disease Dx tests.</title>
        <authorList>
            <person name="Hoffmann M."/>
            <person name="Allard M."/>
            <person name="Evans P."/>
            <person name="Brown E."/>
            <person name="Tallon L."/>
            <person name="Sadzewicz L."/>
            <person name="Sengamalay N."/>
            <person name="Ott S."/>
            <person name="Godinez A."/>
            <person name="Nagaraj S."/>
            <person name="Vavikolanu K."/>
            <person name="Aluvathingal J."/>
            <person name="Nadendla S."/>
            <person name="Sichtig H."/>
        </authorList>
    </citation>
    <scope>NUCLEOTIDE SEQUENCE [LARGE SCALE GENOMIC DNA]</scope>
    <source>
        <strain evidence="2">FDAARGOS_129</strain>
    </source>
</reference>
<dbReference type="RefSeq" id="WP_104918597.1">
    <property type="nucleotide sequence ID" value="NZ_BKRJ01000009.1"/>
</dbReference>
<name>A0A2L1VCV7_ACINO</name>
<organism evidence="1 2">
    <name type="scientific">Acinetobacter nosocomialis</name>
    <dbReference type="NCBI Taxonomy" id="106654"/>
    <lineage>
        <taxon>Bacteria</taxon>
        <taxon>Pseudomonadati</taxon>
        <taxon>Pseudomonadota</taxon>
        <taxon>Gammaproteobacteria</taxon>
        <taxon>Moraxellales</taxon>
        <taxon>Moraxellaceae</taxon>
        <taxon>Acinetobacter</taxon>
        <taxon>Acinetobacter calcoaceticus/baumannii complex</taxon>
    </lineage>
</organism>
<evidence type="ECO:0000313" key="2">
    <source>
        <dbReference type="Proteomes" id="UP000237921"/>
    </source>
</evidence>
<proteinExistence type="predicted"/>
<sequence length="320" mass="37273">MSKLSQTQKVAEFLKTYPNKKFNAREIAEFIIQKYPEDYDQKRKNNRFESEAEFLQQIVREISSGAKTNILKVSPHIHIQDQPRPRQFWFDPHTIYEVDHNINSDISESLLDSLEPEINLPIIKSGNLSEHDLYPILTEFLKSELNLYCLRIDEKRSKNSRGQNGNQWLHPDIVAMQPLDKHWNELVKSCVKHSSGQNVRLWSFEVKKELNSSNIRSSFFQAVSNSSWANEGYLVATSISTSDVEDELRMLSALHGIGVILLTPENPTESEILLPARRRTEVDWQSINRIVNENADFKNFIELVSIYYQTGRIRTQDWNH</sequence>
<protein>
    <submittedName>
        <fullName evidence="1">HrgA protein</fullName>
    </submittedName>
</protein>
<evidence type="ECO:0000313" key="1">
    <source>
        <dbReference type="EMBL" id="AVF42927.1"/>
    </source>
</evidence>